<comment type="caution">
    <text evidence="1">The sequence shown here is derived from an EMBL/GenBank/DDBJ whole genome shotgun (WGS) entry which is preliminary data.</text>
</comment>
<accession>A0A5D4ULA1</accession>
<evidence type="ECO:0000313" key="2">
    <source>
        <dbReference type="Proteomes" id="UP000324269"/>
    </source>
</evidence>
<dbReference type="OrthoDB" id="2624594at2"/>
<dbReference type="Proteomes" id="UP000324269">
    <property type="component" value="Unassembled WGS sequence"/>
</dbReference>
<reference evidence="1 2" key="1">
    <citation type="submission" date="2019-08" db="EMBL/GenBank/DDBJ databases">
        <title>Bacillus genomes from the desert of Cuatro Cienegas, Coahuila.</title>
        <authorList>
            <person name="Olmedo-Alvarez G."/>
        </authorList>
    </citation>
    <scope>NUCLEOTIDE SEQUENCE [LARGE SCALE GENOMIC DNA]</scope>
    <source>
        <strain evidence="1 2">CH87b_3T</strain>
    </source>
</reference>
<dbReference type="AlphaFoldDB" id="A0A5D4ULA1"/>
<gene>
    <name evidence="1" type="ORF">FZC85_01035</name>
</gene>
<evidence type="ECO:0000313" key="1">
    <source>
        <dbReference type="EMBL" id="TYS88056.1"/>
    </source>
</evidence>
<organism evidence="1 2">
    <name type="scientific">Rossellomorea aquimaris</name>
    <dbReference type="NCBI Taxonomy" id="189382"/>
    <lineage>
        <taxon>Bacteria</taxon>
        <taxon>Bacillati</taxon>
        <taxon>Bacillota</taxon>
        <taxon>Bacilli</taxon>
        <taxon>Bacillales</taxon>
        <taxon>Bacillaceae</taxon>
        <taxon>Rossellomorea</taxon>
    </lineage>
</organism>
<dbReference type="EMBL" id="VTEZ01000001">
    <property type="protein sequence ID" value="TYS88056.1"/>
    <property type="molecule type" value="Genomic_DNA"/>
</dbReference>
<sequence>MTSINLSQGSDHVENLHLCPIPYLLLDRQFNIIDASNSGYDFLKPGENFMSIVEEESSPKFARIIHKNSSGEMELNLKKNDSFELFDIFYQFSDMQQYFHVAVISKDVQYKKVSDQMNGLFDLMGKSTYPRKEPNLTEVLAKVSSLYLKLSNTSDWNRQEIMDKIKEIENHLQQNVK</sequence>
<proteinExistence type="predicted"/>
<name>A0A5D4ULA1_9BACI</name>
<dbReference type="RefSeq" id="WP_148967361.1">
    <property type="nucleotide sequence ID" value="NZ_CANLNA010000001.1"/>
</dbReference>
<protein>
    <submittedName>
        <fullName evidence="1">Uncharacterized protein</fullName>
    </submittedName>
</protein>